<dbReference type="AlphaFoldDB" id="A0A7S0RNE6"/>
<name>A0A7S0RNE6_9CHLO</name>
<reference evidence="1" key="1">
    <citation type="submission" date="2021-01" db="EMBL/GenBank/DDBJ databases">
        <authorList>
            <person name="Corre E."/>
            <person name="Pelletier E."/>
            <person name="Niang G."/>
            <person name="Scheremetjew M."/>
            <person name="Finn R."/>
            <person name="Kale V."/>
            <person name="Holt S."/>
            <person name="Cochrane G."/>
            <person name="Meng A."/>
            <person name="Brown T."/>
            <person name="Cohen L."/>
        </authorList>
    </citation>
    <scope>NUCLEOTIDE SEQUENCE</scope>
    <source>
        <strain evidence="1">CCMP722</strain>
    </source>
</reference>
<organism evidence="1">
    <name type="scientific">Pyramimonas obovata</name>
    <dbReference type="NCBI Taxonomy" id="1411642"/>
    <lineage>
        <taxon>Eukaryota</taxon>
        <taxon>Viridiplantae</taxon>
        <taxon>Chlorophyta</taxon>
        <taxon>Pyramimonadophyceae</taxon>
        <taxon>Pyramimonadales</taxon>
        <taxon>Pyramimonadaceae</taxon>
        <taxon>Pyramimonas</taxon>
        <taxon>Pyramimonas incertae sedis</taxon>
    </lineage>
</organism>
<sequence length="165" mass="18640">MDSKGLTRVTVVMCVLLGIGLSNGQLVKLNSRDDFEKKVVAEKNAWLIAGLESDLSASRHFEKHFMVQLDKLVGDWINVGTIQVEDLPKDMQKPNVEHLQKAAPLLWLVHRKTRTMKELLIPIDPDGTMHPHSILGELRRQLDLSKSIQGKKLKLGFQGDNEKEL</sequence>
<protein>
    <submittedName>
        <fullName evidence="1">Uncharacterized protein</fullName>
    </submittedName>
</protein>
<gene>
    <name evidence="1" type="ORF">POBO1169_LOCUS16168</name>
</gene>
<proteinExistence type="predicted"/>
<accession>A0A7S0RNE6</accession>
<dbReference type="EMBL" id="HBFA01032095">
    <property type="protein sequence ID" value="CAD8682951.1"/>
    <property type="molecule type" value="Transcribed_RNA"/>
</dbReference>
<evidence type="ECO:0000313" key="1">
    <source>
        <dbReference type="EMBL" id="CAD8682951.1"/>
    </source>
</evidence>